<dbReference type="EMBL" id="AFZC02000001">
    <property type="protein sequence ID" value="EHL10249.1"/>
    <property type="molecule type" value="Genomic_DNA"/>
</dbReference>
<dbReference type="STRING" id="796943.HMPREF9625_01249"/>
<dbReference type="RefSeq" id="WP_009535096.1">
    <property type="nucleotide sequence ID" value="NZ_KE148312.1"/>
</dbReference>
<name>G9WPG6_9FIRM</name>
<evidence type="ECO:0000313" key="2">
    <source>
        <dbReference type="Proteomes" id="UP000018461"/>
    </source>
</evidence>
<dbReference type="AlphaFoldDB" id="G9WPG6"/>
<sequence length="256" mass="29781">MSNETEDFEQTYKALEKENFPDGKRIRFIAELGASSDIEGHFRLICRTWKEEKNLRLESSFDRHGEEGLRFLLGRLGQVEIPDALLQREEASEELREAVFTAYLLAEILSQGRHREYFSSYCEELLPFLLRFIETEEDFLREKCLIALGWVAGEREIPFLTRKMLEDRDAFCRAWAASSLMQMSFHRVNGEILQEETKKDFAKAIEEEKDLQASGIMIEAAQTLFSKKWLSASALEAEDEMQIEKARCSAVRFLLK</sequence>
<organism evidence="1 2">
    <name type="scientific">Oribacterium parvum ACB1</name>
    <dbReference type="NCBI Taxonomy" id="796943"/>
    <lineage>
        <taxon>Bacteria</taxon>
        <taxon>Bacillati</taxon>
        <taxon>Bacillota</taxon>
        <taxon>Clostridia</taxon>
        <taxon>Lachnospirales</taxon>
        <taxon>Lachnospiraceae</taxon>
        <taxon>Oribacterium</taxon>
    </lineage>
</organism>
<keyword evidence="2" id="KW-1185">Reference proteome</keyword>
<dbReference type="Pfam" id="PF13646">
    <property type="entry name" value="HEAT_2"/>
    <property type="match status" value="1"/>
</dbReference>
<dbReference type="HOGENOM" id="CLU_101742_0_0_9"/>
<evidence type="ECO:0000313" key="1">
    <source>
        <dbReference type="EMBL" id="EHL10249.1"/>
    </source>
</evidence>
<dbReference type="InterPro" id="IPR011989">
    <property type="entry name" value="ARM-like"/>
</dbReference>
<dbReference type="Gene3D" id="1.25.10.10">
    <property type="entry name" value="Leucine-rich Repeat Variant"/>
    <property type="match status" value="1"/>
</dbReference>
<protein>
    <recommendedName>
        <fullName evidence="3">HEAT repeat domain-containing protein</fullName>
    </recommendedName>
</protein>
<proteinExistence type="predicted"/>
<dbReference type="InterPro" id="IPR016024">
    <property type="entry name" value="ARM-type_fold"/>
</dbReference>
<dbReference type="SUPFAM" id="SSF48371">
    <property type="entry name" value="ARM repeat"/>
    <property type="match status" value="1"/>
</dbReference>
<dbReference type="PATRIC" id="fig|796943.3.peg.1690"/>
<accession>G9WPG6</accession>
<comment type="caution">
    <text evidence="1">The sequence shown here is derived from an EMBL/GenBank/DDBJ whole genome shotgun (WGS) entry which is preliminary data.</text>
</comment>
<evidence type="ECO:0008006" key="3">
    <source>
        <dbReference type="Google" id="ProtNLM"/>
    </source>
</evidence>
<dbReference type="Proteomes" id="UP000018461">
    <property type="component" value="Unassembled WGS sequence"/>
</dbReference>
<reference evidence="1" key="1">
    <citation type="submission" date="2011-08" db="EMBL/GenBank/DDBJ databases">
        <authorList>
            <consortium name="The Broad Institute Genome Sequencing Platform"/>
            <person name="Earl A."/>
            <person name="Ward D."/>
            <person name="Feldgarden M."/>
            <person name="Gevers D."/>
            <person name="Sizova M."/>
            <person name="Hazen A."/>
            <person name="Epstein S."/>
            <person name="Young S.K."/>
            <person name="Zeng Q."/>
            <person name="Gargeya S."/>
            <person name="Fitzgerald M."/>
            <person name="Haas B."/>
            <person name="Abouelleil A."/>
            <person name="Alvarado L."/>
            <person name="Arachchi H.M."/>
            <person name="Berlin A."/>
            <person name="Brown A."/>
            <person name="Chapman S.B."/>
            <person name="Chen Z."/>
            <person name="Dunbar C."/>
            <person name="Freedman E."/>
            <person name="Gearin G."/>
            <person name="Gellesch M."/>
            <person name="Goldberg J."/>
            <person name="Griggs A."/>
            <person name="Gujja S."/>
            <person name="Heiman D."/>
            <person name="Howarth C."/>
            <person name="Larson L."/>
            <person name="Lui A."/>
            <person name="MacDonald P.J.P."/>
            <person name="Montmayeur A."/>
            <person name="Murphy C."/>
            <person name="Neiman D."/>
            <person name="Pearson M."/>
            <person name="Priest M."/>
            <person name="Roberts A."/>
            <person name="Saif S."/>
            <person name="Shea T."/>
            <person name="Shenoy N."/>
            <person name="Sisk P."/>
            <person name="Stolte C."/>
            <person name="Sykes S."/>
            <person name="Wortman J."/>
            <person name="Nusbaum C."/>
            <person name="Birren B."/>
        </authorList>
    </citation>
    <scope>NUCLEOTIDE SEQUENCE</scope>
    <source>
        <strain evidence="1">ACB1</strain>
    </source>
</reference>
<gene>
    <name evidence="1" type="ORF">HMPREF9625_01249</name>
</gene>
<reference evidence="1" key="2">
    <citation type="submission" date="2013-03" db="EMBL/GenBank/DDBJ databases">
        <title>The Genome Sequence of Oribacterium sp. ACB1.</title>
        <authorList>
            <consortium name="The Broad Institute Genomics Platform"/>
            <consortium name="The Broad Institute Genome Sequencing Center for Infectious Disease"/>
            <person name="Earl A."/>
            <person name="Ward D."/>
            <person name="Feldgarden M."/>
            <person name="Gevers D."/>
            <person name="Sizova M."/>
            <person name="Hazen A."/>
            <person name="Epstein S."/>
            <person name="Walker B."/>
            <person name="Young S."/>
            <person name="Zeng Q."/>
            <person name="Gargeya S."/>
            <person name="Fitzgerald M."/>
            <person name="Haas B."/>
            <person name="Abouelleil A."/>
            <person name="Allen A.W."/>
            <person name="Alvarado L."/>
            <person name="Arachchi H.M."/>
            <person name="Berlin A.M."/>
            <person name="Chapman S.B."/>
            <person name="Gainer-Dewar J."/>
            <person name="Goldberg J."/>
            <person name="Griggs A."/>
            <person name="Gujja S."/>
            <person name="Hansen M."/>
            <person name="Howarth C."/>
            <person name="Imamovic A."/>
            <person name="Ireland A."/>
            <person name="Larimer J."/>
            <person name="McCowan C."/>
            <person name="Murphy C."/>
            <person name="Pearson M."/>
            <person name="Poon T.W."/>
            <person name="Priest M."/>
            <person name="Roberts A."/>
            <person name="Saif S."/>
            <person name="Shea T."/>
            <person name="Sisk P."/>
            <person name="Sykes S."/>
            <person name="Wortman J."/>
            <person name="Nusbaum C."/>
            <person name="Birren B."/>
        </authorList>
    </citation>
    <scope>NUCLEOTIDE SEQUENCE [LARGE SCALE GENOMIC DNA]</scope>
    <source>
        <strain evidence="1">ACB1</strain>
    </source>
</reference>